<feature type="domain" description="INO80 complex subunit 3 N-terminal" evidence="2">
    <location>
        <begin position="24"/>
        <end position="91"/>
    </location>
</feature>
<evidence type="ECO:0000259" key="3">
    <source>
        <dbReference type="Pfam" id="PF24244"/>
    </source>
</evidence>
<proteinExistence type="predicted"/>
<protein>
    <submittedName>
        <fullName evidence="4">Uncharacterized protein</fullName>
    </submittedName>
</protein>
<feature type="compositionally biased region" description="Polar residues" evidence="1">
    <location>
        <begin position="191"/>
        <end position="208"/>
    </location>
</feature>
<dbReference type="HOGENOM" id="CLU_038623_0_0_1"/>
<keyword evidence="5" id="KW-1185">Reference proteome</keyword>
<sequence length="343" mass="37264">MEDTSSTKVDATPAKPLHPSAIYKSWKKKYRKMRIVFDRQMQSGEELHKKEAKAAAIVKRLAVENDQLLDMLLEVNNSAQIPFEKRIDIALRPPSDSDQPILPIDKACSTQKEEALRRLETLLNDVPHTSYATAKENNAAFVQDLAAVTGEIHPASFLSADDIDDYIHALDQVLPPTDSPIPTLAPASRSGGISSQAQAHAKNPTSVGNWLRKHAPKSFLQDGDNDDDKDTSKRSRGGRSERSGKTASGKPGKRGRASERPADGDASVDEDADTSRAPKGSRPNKRSSLAADKDTDASMDDDGENGTPAPRGKRKREDDQGSKHSNGASRPSKKKRKSEGEGA</sequence>
<feature type="region of interest" description="Disordered" evidence="1">
    <location>
        <begin position="178"/>
        <end position="343"/>
    </location>
</feature>
<dbReference type="Pfam" id="PF14612">
    <property type="entry name" value="Ino80_Iec3"/>
    <property type="match status" value="1"/>
</dbReference>
<dbReference type="Proteomes" id="UP000039046">
    <property type="component" value="Unassembled WGS sequence"/>
</dbReference>
<dbReference type="GO" id="GO:0031011">
    <property type="term" value="C:Ino80 complex"/>
    <property type="evidence" value="ECO:0007669"/>
    <property type="project" value="InterPro"/>
</dbReference>
<dbReference type="GO" id="GO:0006338">
    <property type="term" value="P:chromatin remodeling"/>
    <property type="evidence" value="ECO:0007669"/>
    <property type="project" value="InterPro"/>
</dbReference>
<name>A0A0A1T383_9HYPO</name>
<accession>A0A0A1T383</accession>
<evidence type="ECO:0000313" key="5">
    <source>
        <dbReference type="Proteomes" id="UP000039046"/>
    </source>
</evidence>
<gene>
    <name evidence="4" type="ORF">VHEMI00876</name>
</gene>
<dbReference type="Pfam" id="PF24244">
    <property type="entry name" value="Iec3-like_M"/>
    <property type="match status" value="1"/>
</dbReference>
<evidence type="ECO:0000256" key="1">
    <source>
        <dbReference type="SAM" id="MobiDB-lite"/>
    </source>
</evidence>
<dbReference type="EMBL" id="CDHN01000001">
    <property type="protein sequence ID" value="CEJ80707.1"/>
    <property type="molecule type" value="Genomic_DNA"/>
</dbReference>
<dbReference type="InterPro" id="IPR032742">
    <property type="entry name" value="Iec3_N"/>
</dbReference>
<dbReference type="InterPro" id="IPR055449">
    <property type="entry name" value="Iec3-like_M"/>
</dbReference>
<feature type="compositionally biased region" description="Basic and acidic residues" evidence="1">
    <location>
        <begin position="230"/>
        <end position="244"/>
    </location>
</feature>
<evidence type="ECO:0000259" key="2">
    <source>
        <dbReference type="Pfam" id="PF14612"/>
    </source>
</evidence>
<dbReference type="STRING" id="1531966.A0A0A1T383"/>
<feature type="domain" description="INO80 complex subunit 3-like middle region" evidence="3">
    <location>
        <begin position="118"/>
        <end position="224"/>
    </location>
</feature>
<organism evidence="4 5">
    <name type="scientific">[Torrubiella] hemipterigena</name>
    <dbReference type="NCBI Taxonomy" id="1531966"/>
    <lineage>
        <taxon>Eukaryota</taxon>
        <taxon>Fungi</taxon>
        <taxon>Dikarya</taxon>
        <taxon>Ascomycota</taxon>
        <taxon>Pezizomycotina</taxon>
        <taxon>Sordariomycetes</taxon>
        <taxon>Hypocreomycetidae</taxon>
        <taxon>Hypocreales</taxon>
        <taxon>Clavicipitaceae</taxon>
        <taxon>Clavicipitaceae incertae sedis</taxon>
        <taxon>'Torrubiella' clade</taxon>
    </lineage>
</organism>
<reference evidence="4 5" key="1">
    <citation type="journal article" date="2015" name="Genome Announc.">
        <title>Draft Genome Sequence and Gene Annotation of the Entomopathogenic Fungus Verticillium hemipterigenum.</title>
        <authorList>
            <person name="Horn F."/>
            <person name="Habel A."/>
            <person name="Scharf D.H."/>
            <person name="Dworschak J."/>
            <person name="Brakhage A.A."/>
            <person name="Guthke R."/>
            <person name="Hertweck C."/>
            <person name="Linde J."/>
        </authorList>
    </citation>
    <scope>NUCLEOTIDE SEQUENCE [LARGE SCALE GENOMIC DNA]</scope>
</reference>
<evidence type="ECO:0000313" key="4">
    <source>
        <dbReference type="EMBL" id="CEJ80707.1"/>
    </source>
</evidence>
<dbReference type="AlphaFoldDB" id="A0A0A1T383"/>
<dbReference type="OrthoDB" id="4095124at2759"/>